<dbReference type="Proteomes" id="UP001149165">
    <property type="component" value="Unassembled WGS sequence"/>
</dbReference>
<name>A0A9W9KKT0_9EURO</name>
<keyword evidence="2" id="KW-1185">Reference proteome</keyword>
<reference evidence="1" key="1">
    <citation type="submission" date="2022-11" db="EMBL/GenBank/DDBJ databases">
        <authorList>
            <person name="Petersen C."/>
        </authorList>
    </citation>
    <scope>NUCLEOTIDE SEQUENCE</scope>
    <source>
        <strain evidence="1">IBT 30069</strain>
    </source>
</reference>
<evidence type="ECO:0000313" key="1">
    <source>
        <dbReference type="EMBL" id="KAJ5109048.1"/>
    </source>
</evidence>
<organism evidence="1 2">
    <name type="scientific">Penicillium angulare</name>
    <dbReference type="NCBI Taxonomy" id="116970"/>
    <lineage>
        <taxon>Eukaryota</taxon>
        <taxon>Fungi</taxon>
        <taxon>Dikarya</taxon>
        <taxon>Ascomycota</taxon>
        <taxon>Pezizomycotina</taxon>
        <taxon>Eurotiomycetes</taxon>
        <taxon>Eurotiomycetidae</taxon>
        <taxon>Eurotiales</taxon>
        <taxon>Aspergillaceae</taxon>
        <taxon>Penicillium</taxon>
    </lineage>
</organism>
<dbReference type="AlphaFoldDB" id="A0A9W9KKT0"/>
<evidence type="ECO:0000313" key="2">
    <source>
        <dbReference type="Proteomes" id="UP001149165"/>
    </source>
</evidence>
<accession>A0A9W9KKT0</accession>
<reference evidence="1" key="2">
    <citation type="journal article" date="2023" name="IMA Fungus">
        <title>Comparative genomic study of the Penicillium genus elucidates a diverse pangenome and 15 lateral gene transfer events.</title>
        <authorList>
            <person name="Petersen C."/>
            <person name="Sorensen T."/>
            <person name="Nielsen M.R."/>
            <person name="Sondergaard T.E."/>
            <person name="Sorensen J.L."/>
            <person name="Fitzpatrick D.A."/>
            <person name="Frisvad J.C."/>
            <person name="Nielsen K.L."/>
        </authorList>
    </citation>
    <scope>NUCLEOTIDE SEQUENCE</scope>
    <source>
        <strain evidence="1">IBT 30069</strain>
    </source>
</reference>
<comment type="caution">
    <text evidence="1">The sequence shown here is derived from an EMBL/GenBank/DDBJ whole genome shotgun (WGS) entry which is preliminary data.</text>
</comment>
<dbReference type="EMBL" id="JAPQKH010000003">
    <property type="protein sequence ID" value="KAJ5109048.1"/>
    <property type="molecule type" value="Genomic_DNA"/>
</dbReference>
<protein>
    <submittedName>
        <fullName evidence="1">Uncharacterized protein</fullName>
    </submittedName>
</protein>
<gene>
    <name evidence="1" type="ORF">N7456_005723</name>
</gene>
<proteinExistence type="predicted"/>
<sequence>MTAKVIGKLLDEILNFETSIPAQLGALDIPQRQSQQQMAPNCAAAYSSGSHVPVQGGTPEQVDSMLMDHISNEFYDGPCGHGSSEEFLTWLEGLDLDTACSTMDYGLSNSLHLLVFLFQASCYVANE</sequence>